<organism evidence="2 3">
    <name type="scientific">Erysiphe pulchra</name>
    <dbReference type="NCBI Taxonomy" id="225359"/>
    <lineage>
        <taxon>Eukaryota</taxon>
        <taxon>Fungi</taxon>
        <taxon>Dikarya</taxon>
        <taxon>Ascomycota</taxon>
        <taxon>Pezizomycotina</taxon>
        <taxon>Leotiomycetes</taxon>
        <taxon>Erysiphales</taxon>
        <taxon>Erysiphaceae</taxon>
        <taxon>Erysiphe</taxon>
    </lineage>
</organism>
<dbReference type="EMBL" id="PEDP01000388">
    <property type="protein sequence ID" value="POS86185.1"/>
    <property type="molecule type" value="Genomic_DNA"/>
</dbReference>
<dbReference type="AlphaFoldDB" id="A0A2S4PVY5"/>
<dbReference type="Proteomes" id="UP000237438">
    <property type="component" value="Unassembled WGS sequence"/>
</dbReference>
<reference evidence="2 3" key="1">
    <citation type="submission" date="2017-10" db="EMBL/GenBank/DDBJ databases">
        <title>Development of genomic resources for the powdery mildew, Erysiphe pulchra.</title>
        <authorList>
            <person name="Wadl P.A."/>
            <person name="Mack B.M."/>
            <person name="Moore G."/>
            <person name="Beltz S.B."/>
        </authorList>
    </citation>
    <scope>NUCLEOTIDE SEQUENCE [LARGE SCALE GENOMIC DNA]</scope>
    <source>
        <strain evidence="2">Cflorida</strain>
    </source>
</reference>
<feature type="compositionally biased region" description="Polar residues" evidence="1">
    <location>
        <begin position="9"/>
        <end position="21"/>
    </location>
</feature>
<evidence type="ECO:0000313" key="2">
    <source>
        <dbReference type="EMBL" id="POS86185.1"/>
    </source>
</evidence>
<evidence type="ECO:0000256" key="1">
    <source>
        <dbReference type="SAM" id="MobiDB-lite"/>
    </source>
</evidence>
<comment type="caution">
    <text evidence="2">The sequence shown here is derived from an EMBL/GenBank/DDBJ whole genome shotgun (WGS) entry which is preliminary data.</text>
</comment>
<keyword evidence="3" id="KW-1185">Reference proteome</keyword>
<protein>
    <submittedName>
        <fullName evidence="2">Uncharacterized protein</fullName>
    </submittedName>
</protein>
<dbReference type="OrthoDB" id="3606391at2759"/>
<sequence>MIDSMEISLETQAPSTEMSNKNPPMPQVPPIPNPPIPIASPTPPPNPQLQTNHLVSRKILKPAIPSKRLVPEKTSQASGHNSDNVNAFLPEELAKIIAIRQGRERAWHARLMICATVISSVESALANFTEEEEKEEV</sequence>
<feature type="region of interest" description="Disordered" evidence="1">
    <location>
        <begin position="65"/>
        <end position="84"/>
    </location>
</feature>
<feature type="region of interest" description="Disordered" evidence="1">
    <location>
        <begin position="1"/>
        <end position="50"/>
    </location>
</feature>
<accession>A0A2S4PVY5</accession>
<proteinExistence type="predicted"/>
<name>A0A2S4PVY5_9PEZI</name>
<feature type="compositionally biased region" description="Polar residues" evidence="1">
    <location>
        <begin position="73"/>
        <end position="84"/>
    </location>
</feature>
<feature type="compositionally biased region" description="Pro residues" evidence="1">
    <location>
        <begin position="23"/>
        <end position="47"/>
    </location>
</feature>
<evidence type="ECO:0000313" key="3">
    <source>
        <dbReference type="Proteomes" id="UP000237438"/>
    </source>
</evidence>
<feature type="non-terminal residue" evidence="2">
    <location>
        <position position="137"/>
    </location>
</feature>
<gene>
    <name evidence="2" type="ORF">EPUL_004047</name>
</gene>